<protein>
    <submittedName>
        <fullName evidence="2">Unnamed protein product</fullName>
    </submittedName>
</protein>
<gene>
    <name evidence="2" type="ORF">Aory04_000219200</name>
</gene>
<dbReference type="EMBL" id="BSYA01000016">
    <property type="protein sequence ID" value="GMG25070.1"/>
    <property type="molecule type" value="Genomic_DNA"/>
</dbReference>
<comment type="caution">
    <text evidence="2">The sequence shown here is derived from an EMBL/GenBank/DDBJ whole genome shotgun (WGS) entry which is preliminary data.</text>
</comment>
<reference evidence="2" key="1">
    <citation type="submission" date="2023-04" db="EMBL/GenBank/DDBJ databases">
        <title>Aspergillus oryzae NBRC 4228.</title>
        <authorList>
            <person name="Ichikawa N."/>
            <person name="Sato H."/>
            <person name="Tonouchi N."/>
        </authorList>
    </citation>
    <scope>NUCLEOTIDE SEQUENCE</scope>
    <source>
        <strain evidence="2">NBRC 4228</strain>
    </source>
</reference>
<feature type="compositionally biased region" description="Polar residues" evidence="1">
    <location>
        <begin position="1"/>
        <end position="11"/>
    </location>
</feature>
<evidence type="ECO:0000313" key="2">
    <source>
        <dbReference type="EMBL" id="GMG25070.1"/>
    </source>
</evidence>
<organism evidence="2 3">
    <name type="scientific">Aspergillus oryzae</name>
    <name type="common">Yellow koji mold</name>
    <dbReference type="NCBI Taxonomy" id="5062"/>
    <lineage>
        <taxon>Eukaryota</taxon>
        <taxon>Fungi</taxon>
        <taxon>Dikarya</taxon>
        <taxon>Ascomycota</taxon>
        <taxon>Pezizomycotina</taxon>
        <taxon>Eurotiomycetes</taxon>
        <taxon>Eurotiomycetidae</taxon>
        <taxon>Eurotiales</taxon>
        <taxon>Aspergillaceae</taxon>
        <taxon>Aspergillus</taxon>
        <taxon>Aspergillus subgen. Circumdati</taxon>
    </lineage>
</organism>
<name>A0AAN5BNX2_ASPOZ</name>
<feature type="compositionally biased region" description="Polar residues" evidence="1">
    <location>
        <begin position="19"/>
        <end position="29"/>
    </location>
</feature>
<feature type="compositionally biased region" description="Basic and acidic residues" evidence="1">
    <location>
        <begin position="117"/>
        <end position="131"/>
    </location>
</feature>
<evidence type="ECO:0000256" key="1">
    <source>
        <dbReference type="SAM" id="MobiDB-lite"/>
    </source>
</evidence>
<sequence>MVRVQTITSSVALEDPPNGRSNQHAQTGSKPLHAHAGTDDRGGGRDHRVGDDQRVGRDKHPGENPKEDTEDDEPGNGVDARPAEEKHSRGNDADQEDMAGSETIGQQGGPNTADGRAGVEDRHHVETERCGRVQGSLGKGWHVEDGDEICHEHEEVGDPVGVEVPLLHRVPVDDLAGRGLARLGGGHQQRHRDARAS</sequence>
<proteinExistence type="predicted"/>
<feature type="compositionally biased region" description="Basic and acidic residues" evidence="1">
    <location>
        <begin position="36"/>
        <end position="67"/>
    </location>
</feature>
<evidence type="ECO:0000313" key="3">
    <source>
        <dbReference type="Proteomes" id="UP001165205"/>
    </source>
</evidence>
<feature type="compositionally biased region" description="Basic and acidic residues" evidence="1">
    <location>
        <begin position="81"/>
        <end position="92"/>
    </location>
</feature>
<feature type="region of interest" description="Disordered" evidence="1">
    <location>
        <begin position="1"/>
        <end position="140"/>
    </location>
</feature>
<dbReference type="Proteomes" id="UP001165205">
    <property type="component" value="Unassembled WGS sequence"/>
</dbReference>
<dbReference type="AlphaFoldDB" id="A0AAN5BNX2"/>
<accession>A0AAN5BNX2</accession>